<dbReference type="InterPro" id="IPR043502">
    <property type="entry name" value="DNA/RNA_pol_sf"/>
</dbReference>
<comment type="caution">
    <text evidence="4">The sequence shown here is derived from an EMBL/GenBank/DDBJ whole genome shotgun (WGS) entry which is preliminary data.</text>
</comment>
<sequence>MASSKKIHDTRSRQHVAVFDEEEDSEHSPSAYNLNTPTPERQVEDVVEEEQESLRDQLRETPGKERFQVMVDEYKKMQLRLQGMKEQNALLLSERAEAEKMISELTVERDEAIAHRDLAERKRGQMAIQLLEVSQSGTRGDTPIVGVTATAGAMPVKSAKLPDAPILKDGKEVRYETWESIIRQKLRANADYFPTPDHRKFYIQSRCEGKAHMHIAPRLNDKASEPYIDAEDMLDHLRSVFENPNRVAEAFTEYSKLKMKPKDNFNDFLSEFIQLAEEAQVPMGSRKRDLLSKLPYLLRNHLIGKVHEPHVTFDVLTKLCQSISHEITEIQDSNPRSRSTFTSGSTSTNTGGTTPRVKREGSVVSVTLSKSDELPPKRPGVDHEIILKAEAQPGYCPLYKLSFEELKAAKSYILENLEKGFIMPSSALYASPILMVKKANGGLRFCVDYRRLNAITKKDCYPLLLIDEVLQRTRVLGAVLTQYYEEDDFWHPAAYYSKTMQPIELNYEIHDKELLVIVRAL</sequence>
<dbReference type="Pfam" id="PF17919">
    <property type="entry name" value="RT_RNaseH_2"/>
    <property type="match status" value="1"/>
</dbReference>
<keyword evidence="5" id="KW-1185">Reference proteome</keyword>
<proteinExistence type="predicted"/>
<feature type="coiled-coil region" evidence="1">
    <location>
        <begin position="74"/>
        <end position="115"/>
    </location>
</feature>
<keyword evidence="1" id="KW-0175">Coiled coil</keyword>
<dbReference type="EMBL" id="MDDG01000021">
    <property type="protein sequence ID" value="OQE34336.1"/>
    <property type="molecule type" value="Genomic_DNA"/>
</dbReference>
<name>A0A1V6U7A6_9EURO</name>
<feature type="compositionally biased region" description="Low complexity" evidence="2">
    <location>
        <begin position="337"/>
        <end position="354"/>
    </location>
</feature>
<dbReference type="AlphaFoldDB" id="A0A1V6U7A6"/>
<reference evidence="5" key="1">
    <citation type="journal article" date="2017" name="Nat. Microbiol.">
        <title>Global analysis of biosynthetic gene clusters reveals vast potential of secondary metabolite production in Penicillium species.</title>
        <authorList>
            <person name="Nielsen J.C."/>
            <person name="Grijseels S."/>
            <person name="Prigent S."/>
            <person name="Ji B."/>
            <person name="Dainat J."/>
            <person name="Nielsen K.F."/>
            <person name="Frisvad J.C."/>
            <person name="Workman M."/>
            <person name="Nielsen J."/>
        </authorList>
    </citation>
    <scope>NUCLEOTIDE SEQUENCE [LARGE SCALE GENOMIC DNA]</scope>
    <source>
        <strain evidence="5">IBT 31321</strain>
    </source>
</reference>
<organism evidence="4 5">
    <name type="scientific">Penicillium coprophilum</name>
    <dbReference type="NCBI Taxonomy" id="36646"/>
    <lineage>
        <taxon>Eukaryota</taxon>
        <taxon>Fungi</taxon>
        <taxon>Dikarya</taxon>
        <taxon>Ascomycota</taxon>
        <taxon>Pezizomycotina</taxon>
        <taxon>Eurotiomycetes</taxon>
        <taxon>Eurotiomycetidae</taxon>
        <taxon>Eurotiales</taxon>
        <taxon>Aspergillaceae</taxon>
        <taxon>Penicillium</taxon>
    </lineage>
</organism>
<dbReference type="Gene3D" id="3.10.10.10">
    <property type="entry name" value="HIV Type 1 Reverse Transcriptase, subunit A, domain 1"/>
    <property type="match status" value="1"/>
</dbReference>
<dbReference type="InterPro" id="IPR032567">
    <property type="entry name" value="RTL1-rel"/>
</dbReference>
<feature type="region of interest" description="Disordered" evidence="2">
    <location>
        <begin position="330"/>
        <end position="362"/>
    </location>
</feature>
<dbReference type="SUPFAM" id="SSF56672">
    <property type="entry name" value="DNA/RNA polymerases"/>
    <property type="match status" value="2"/>
</dbReference>
<evidence type="ECO:0000313" key="5">
    <source>
        <dbReference type="Proteomes" id="UP000191500"/>
    </source>
</evidence>
<dbReference type="STRING" id="36646.A0A1V6U7A6"/>
<feature type="compositionally biased region" description="Polar residues" evidence="2">
    <location>
        <begin position="28"/>
        <end position="39"/>
    </location>
</feature>
<dbReference type="Proteomes" id="UP000191500">
    <property type="component" value="Unassembled WGS sequence"/>
</dbReference>
<evidence type="ECO:0000256" key="1">
    <source>
        <dbReference type="SAM" id="Coils"/>
    </source>
</evidence>
<accession>A0A1V6U7A6</accession>
<dbReference type="InterPro" id="IPR041577">
    <property type="entry name" value="RT_RNaseH_2"/>
</dbReference>
<feature type="region of interest" description="Disordered" evidence="2">
    <location>
        <begin position="1"/>
        <end position="46"/>
    </location>
</feature>
<protein>
    <recommendedName>
        <fullName evidence="3">Reverse transcriptase/retrotransposon-derived protein RNase H-like domain-containing protein</fullName>
    </recommendedName>
</protein>
<dbReference type="PANTHER" id="PTHR15503">
    <property type="entry name" value="LDOC1 RELATED"/>
    <property type="match status" value="1"/>
</dbReference>
<dbReference type="PANTHER" id="PTHR15503:SF29">
    <property type="entry name" value="CCHC-TYPE DOMAIN-CONTAINING PROTEIN-RELATED"/>
    <property type="match status" value="1"/>
</dbReference>
<evidence type="ECO:0000259" key="3">
    <source>
        <dbReference type="Pfam" id="PF17919"/>
    </source>
</evidence>
<feature type="compositionally biased region" description="Basic and acidic residues" evidence="2">
    <location>
        <begin position="1"/>
        <end position="12"/>
    </location>
</feature>
<evidence type="ECO:0000256" key="2">
    <source>
        <dbReference type="SAM" id="MobiDB-lite"/>
    </source>
</evidence>
<gene>
    <name evidence="4" type="ORF">PENCOP_c021G03699</name>
</gene>
<feature type="domain" description="Reverse transcriptase/retrotransposon-derived protein RNase H-like" evidence="3">
    <location>
        <begin position="475"/>
        <end position="521"/>
    </location>
</feature>
<evidence type="ECO:0000313" key="4">
    <source>
        <dbReference type="EMBL" id="OQE34336.1"/>
    </source>
</evidence>